<proteinExistence type="predicted"/>
<dbReference type="OrthoDB" id="767964at2"/>
<gene>
    <name evidence="3" type="ORF">DDZ16_10485</name>
</gene>
<evidence type="ECO:0000313" key="3">
    <source>
        <dbReference type="EMBL" id="PWD99427.1"/>
    </source>
</evidence>
<evidence type="ECO:0000256" key="1">
    <source>
        <dbReference type="ARBA" id="ARBA00022679"/>
    </source>
</evidence>
<sequence>MGLLSCKSIFQKNNKFLYYSGNFLNQLFPRLIFRKRLGKKLKKLQNYDSSYVWSRVHYYNKLGANTEIGTNPVVLKNFKYGVKPKTYFFDSYDLFRFFPSSLKMNYLFGDVTHCPEQPSFVKSRPVGKRNENSVVLKLNKIRHFMFVKDCTAFKHKRNLLVWRGKVYQNNRSAFLKRYFGHPLCDVGKVNNDWGNNEHLLKRMSINEHLKFKFILCLEGNDVASNLKWVMSSNSIAVMPKPKYETWFMEGTLIGGVHYIEIRDDFSDLEEKLNYYIENTHKSEEIIRNAHQHVEQFKDTHHEQIISLLTILKYFHQTGQNVGDLNSYIANNLASADNFGLS</sequence>
<dbReference type="AlphaFoldDB" id="A0A2U2B8P2"/>
<dbReference type="PANTHER" id="PTHR12203:SF35">
    <property type="entry name" value="PROTEIN O-GLUCOSYLTRANSFERASE 1"/>
    <property type="match status" value="1"/>
</dbReference>
<dbReference type="InterPro" id="IPR006598">
    <property type="entry name" value="CAP10"/>
</dbReference>
<comment type="caution">
    <text evidence="3">The sequence shown here is derived from an EMBL/GenBank/DDBJ whole genome shotgun (WGS) entry which is preliminary data.</text>
</comment>
<dbReference type="Proteomes" id="UP000244956">
    <property type="component" value="Unassembled WGS sequence"/>
</dbReference>
<name>A0A2U2B8P2_9BACT</name>
<dbReference type="InterPro" id="IPR051091">
    <property type="entry name" value="O-Glucosyltr/Glycosyltrsf_90"/>
</dbReference>
<dbReference type="GO" id="GO:0016740">
    <property type="term" value="F:transferase activity"/>
    <property type="evidence" value="ECO:0007669"/>
    <property type="project" value="UniProtKB-KW"/>
</dbReference>
<reference evidence="3 4" key="1">
    <citation type="submission" date="2018-05" db="EMBL/GenBank/DDBJ databases">
        <title>Marinilabilia rubrum sp. nov., isolated from saltern sediment.</title>
        <authorList>
            <person name="Zhang R."/>
        </authorList>
    </citation>
    <scope>NUCLEOTIDE SEQUENCE [LARGE SCALE GENOMIC DNA]</scope>
    <source>
        <strain evidence="3 4">WTE16</strain>
    </source>
</reference>
<protein>
    <submittedName>
        <fullName evidence="3">Lipopolysaccharide biosynthesis protein</fullName>
    </submittedName>
</protein>
<dbReference type="EMBL" id="QEWP01000007">
    <property type="protein sequence ID" value="PWD99427.1"/>
    <property type="molecule type" value="Genomic_DNA"/>
</dbReference>
<dbReference type="SMART" id="SM00672">
    <property type="entry name" value="CAP10"/>
    <property type="match status" value="1"/>
</dbReference>
<dbReference type="PANTHER" id="PTHR12203">
    <property type="entry name" value="KDEL LYS-ASP-GLU-LEU CONTAINING - RELATED"/>
    <property type="match status" value="1"/>
</dbReference>
<accession>A0A2U2B8P2</accession>
<evidence type="ECO:0000259" key="2">
    <source>
        <dbReference type="SMART" id="SM00672"/>
    </source>
</evidence>
<keyword evidence="4" id="KW-1185">Reference proteome</keyword>
<keyword evidence="1" id="KW-0808">Transferase</keyword>
<feature type="domain" description="Glycosyl transferase CAP10" evidence="2">
    <location>
        <begin position="90"/>
        <end position="314"/>
    </location>
</feature>
<organism evidence="3 4">
    <name type="scientific">Marinilabilia rubra</name>
    <dbReference type="NCBI Taxonomy" id="2162893"/>
    <lineage>
        <taxon>Bacteria</taxon>
        <taxon>Pseudomonadati</taxon>
        <taxon>Bacteroidota</taxon>
        <taxon>Bacteroidia</taxon>
        <taxon>Marinilabiliales</taxon>
        <taxon>Marinilabiliaceae</taxon>
        <taxon>Marinilabilia</taxon>
    </lineage>
</organism>
<evidence type="ECO:0000313" key="4">
    <source>
        <dbReference type="Proteomes" id="UP000244956"/>
    </source>
</evidence>
<dbReference type="Pfam" id="PF05686">
    <property type="entry name" value="Glyco_transf_90"/>
    <property type="match status" value="1"/>
</dbReference>